<evidence type="ECO:0000313" key="3">
    <source>
        <dbReference type="Proteomes" id="UP001203423"/>
    </source>
</evidence>
<accession>A0ABT0LAY9</accession>
<dbReference type="EMBL" id="JAKIKS010000031">
    <property type="protein sequence ID" value="MCL1124805.1"/>
    <property type="molecule type" value="Genomic_DNA"/>
</dbReference>
<gene>
    <name evidence="2" type="ORF">L2764_10055</name>
</gene>
<dbReference type="SUPFAM" id="SSF101801">
    <property type="entry name" value="Surface presentation of antigens (SPOA)"/>
    <property type="match status" value="1"/>
</dbReference>
<sequence length="293" mass="32620">MKTTSKASLLKPHSGVRVRPVALIQEKLARSRLLLQVEACHRLLLDAVNGVLNPIVRQGHHALSHIGLSEHNRPIEPDLNQAWFLLSYHRAPLAWWRIDRCTLDQLASGYYGSLASPLSSPLRAPSQSEYRLAKKLILAALAVLPTTELDEEALKLELVASNTPIDAPVQWELSFPKEHIAPSMLFCMTENLLGLMAEQPSQYQANPDLSEKLSHRLRQIPLKVSLELGRQSTPVTSLHALKVGDVLPINLHSRCPVTVGKRPLFYASVHTHEGQMVAKLTHDAYQQEDPNNG</sequence>
<organism evidence="2 3">
    <name type="scientific">Shewanella surugensis</name>
    <dbReference type="NCBI Taxonomy" id="212020"/>
    <lineage>
        <taxon>Bacteria</taxon>
        <taxon>Pseudomonadati</taxon>
        <taxon>Pseudomonadota</taxon>
        <taxon>Gammaproteobacteria</taxon>
        <taxon>Alteromonadales</taxon>
        <taxon>Shewanellaceae</taxon>
        <taxon>Shewanella</taxon>
    </lineage>
</organism>
<dbReference type="Pfam" id="PF01052">
    <property type="entry name" value="FliMN_C"/>
    <property type="match status" value="1"/>
</dbReference>
<dbReference type="InterPro" id="IPR036429">
    <property type="entry name" value="SpoA-like_sf"/>
</dbReference>
<comment type="caution">
    <text evidence="2">The sequence shown here is derived from an EMBL/GenBank/DDBJ whole genome shotgun (WGS) entry which is preliminary data.</text>
</comment>
<keyword evidence="2" id="KW-0282">Flagellum</keyword>
<dbReference type="RefSeq" id="WP_248940079.1">
    <property type="nucleotide sequence ID" value="NZ_JAKIKS010000031.1"/>
</dbReference>
<keyword evidence="2" id="KW-0969">Cilium</keyword>
<dbReference type="InterPro" id="IPR001543">
    <property type="entry name" value="FliN-like_C"/>
</dbReference>
<reference evidence="2 3" key="1">
    <citation type="submission" date="2022-01" db="EMBL/GenBank/DDBJ databases">
        <title>Whole genome-based taxonomy of the Shewanellaceae.</title>
        <authorList>
            <person name="Martin-Rodriguez A.J."/>
        </authorList>
    </citation>
    <scope>NUCLEOTIDE SEQUENCE [LARGE SCALE GENOMIC DNA]</scope>
    <source>
        <strain evidence="2 3">DSM 17177</strain>
    </source>
</reference>
<evidence type="ECO:0000313" key="2">
    <source>
        <dbReference type="EMBL" id="MCL1124805.1"/>
    </source>
</evidence>
<name>A0ABT0LAY9_9GAMM</name>
<protein>
    <submittedName>
        <fullName evidence="2">FliM/FliN family flagellar motor switch protein</fullName>
    </submittedName>
</protein>
<dbReference type="Proteomes" id="UP001203423">
    <property type="component" value="Unassembled WGS sequence"/>
</dbReference>
<keyword evidence="3" id="KW-1185">Reference proteome</keyword>
<keyword evidence="2" id="KW-0966">Cell projection</keyword>
<dbReference type="Gene3D" id="2.30.330.10">
    <property type="entry name" value="SpoA-like"/>
    <property type="match status" value="1"/>
</dbReference>
<feature type="domain" description="Flagellar motor switch protein FliN-like C-terminal" evidence="1">
    <location>
        <begin position="216"/>
        <end position="282"/>
    </location>
</feature>
<proteinExistence type="predicted"/>
<evidence type="ECO:0000259" key="1">
    <source>
        <dbReference type="Pfam" id="PF01052"/>
    </source>
</evidence>